<gene>
    <name evidence="2" type="ORF">K437DRAFT_266024</name>
</gene>
<feature type="compositionally biased region" description="Basic and acidic residues" evidence="1">
    <location>
        <begin position="568"/>
        <end position="577"/>
    </location>
</feature>
<feature type="compositionally biased region" description="Polar residues" evidence="1">
    <location>
        <begin position="244"/>
        <end position="255"/>
    </location>
</feature>
<sequence length="616" mass="65029">MAATHTSSYGDLTESEPQFLPSEESAAWQLQQRQTQPHQDPYISKGMFLPWQQPGAPPSAPYQQYPHHPHQQHRQQQSHRHLQHQQTLAAPYAGTQHPMQASFPHGFPPQGMLPGTQQLPHGAVIHHGMPGASPVPSHSSLYNHGNQLHQAAFRHPSEQQQEQRAFNPGMGRPPAPVSLVPSFTPYGARPHFSQGQASVPNSVTTGTPFVGANDAAGSTPSMSTPSSSAGSSFLPRETRAGSVTPASTQGWSSASYGGPSTPGRMQPSHYTPVNSVGSSGTNGKPVIGSPSGARRPSSLTNSTTTGPLVSAPSNLNVFSRLPPLPPLPQEPSKPSVEFPPAPWSLAGLFPSGEDPISATRAYVEQLEALVDAYRERERMRILQIEALAMDPTLALQVHKSQKSNESAASQAAEAVTAGESDASKNQSEEGSVELAPILGIRLLQKVQELADENEELGRILSKRIELGSGKCEPDVERLRAELTDAHTLIAQMDKALTIAEQRRTASEQALAIACATNSVGISEELATGQDLGKMENGSVEGVAPLANGPSSIPTINMPSATGPTGNAQRRDSRDHGRAPSTVRSGGAGRGGGGGGARAAPPRGDRRRNSNPKGAQG</sequence>
<feature type="region of interest" description="Disordered" evidence="1">
    <location>
        <begin position="189"/>
        <end position="311"/>
    </location>
</feature>
<keyword evidence="3" id="KW-1185">Reference proteome</keyword>
<reference evidence="2 3" key="1">
    <citation type="submission" date="2014-05" db="EMBL/GenBank/DDBJ databases">
        <title>Draft genome sequence of a rare smut relative, Tilletiaria anomala UBC 951.</title>
        <authorList>
            <consortium name="DOE Joint Genome Institute"/>
            <person name="Toome M."/>
            <person name="Kuo A."/>
            <person name="Henrissat B."/>
            <person name="Lipzen A."/>
            <person name="Tritt A."/>
            <person name="Yoshinaga Y."/>
            <person name="Zane M."/>
            <person name="Barry K."/>
            <person name="Grigoriev I.V."/>
            <person name="Spatafora J.W."/>
            <person name="Aimea M.C."/>
        </authorList>
    </citation>
    <scope>NUCLEOTIDE SEQUENCE [LARGE SCALE GENOMIC DNA]</scope>
    <source>
        <strain evidence="2 3">UBC 951</strain>
    </source>
</reference>
<feature type="compositionally biased region" description="Polar residues" evidence="1">
    <location>
        <begin position="297"/>
        <end position="311"/>
    </location>
</feature>
<dbReference type="AlphaFoldDB" id="A0A066WR18"/>
<dbReference type="Proteomes" id="UP000027361">
    <property type="component" value="Unassembled WGS sequence"/>
</dbReference>
<feature type="region of interest" description="Disordered" evidence="1">
    <location>
        <begin position="533"/>
        <end position="616"/>
    </location>
</feature>
<accession>A0A066WR18</accession>
<feature type="compositionally biased region" description="Gly residues" evidence="1">
    <location>
        <begin position="585"/>
        <end position="596"/>
    </location>
</feature>
<feature type="region of interest" description="Disordered" evidence="1">
    <location>
        <begin position="1"/>
        <end position="86"/>
    </location>
</feature>
<comment type="caution">
    <text evidence="2">The sequence shown here is derived from an EMBL/GenBank/DDBJ whole genome shotgun (WGS) entry which is preliminary data.</text>
</comment>
<proteinExistence type="predicted"/>
<feature type="compositionally biased region" description="Polar residues" evidence="1">
    <location>
        <begin position="1"/>
        <end position="10"/>
    </location>
</feature>
<evidence type="ECO:0000256" key="1">
    <source>
        <dbReference type="SAM" id="MobiDB-lite"/>
    </source>
</evidence>
<feature type="compositionally biased region" description="Polar residues" evidence="1">
    <location>
        <begin position="268"/>
        <end position="282"/>
    </location>
</feature>
<name>A0A066WR18_TILAU</name>
<evidence type="ECO:0000313" key="3">
    <source>
        <dbReference type="Proteomes" id="UP000027361"/>
    </source>
</evidence>
<feature type="compositionally biased region" description="Basic residues" evidence="1">
    <location>
        <begin position="67"/>
        <end position="83"/>
    </location>
</feature>
<dbReference type="InParanoid" id="A0A066WR18"/>
<dbReference type="HOGENOM" id="CLU_443579_0_0_1"/>
<feature type="compositionally biased region" description="Low complexity" evidence="1">
    <location>
        <begin position="403"/>
        <end position="414"/>
    </location>
</feature>
<feature type="compositionally biased region" description="Polar residues" evidence="1">
    <location>
        <begin position="548"/>
        <end position="567"/>
    </location>
</feature>
<dbReference type="GeneID" id="25265817"/>
<dbReference type="EMBL" id="JMSN01000004">
    <property type="protein sequence ID" value="KDN53090.1"/>
    <property type="molecule type" value="Genomic_DNA"/>
</dbReference>
<organism evidence="2 3">
    <name type="scientific">Tilletiaria anomala (strain ATCC 24038 / CBS 436.72 / UBC 951)</name>
    <dbReference type="NCBI Taxonomy" id="1037660"/>
    <lineage>
        <taxon>Eukaryota</taxon>
        <taxon>Fungi</taxon>
        <taxon>Dikarya</taxon>
        <taxon>Basidiomycota</taxon>
        <taxon>Ustilaginomycotina</taxon>
        <taxon>Exobasidiomycetes</taxon>
        <taxon>Georgefischeriales</taxon>
        <taxon>Tilletiariaceae</taxon>
        <taxon>Tilletiaria</taxon>
    </lineage>
</organism>
<evidence type="ECO:0000313" key="2">
    <source>
        <dbReference type="EMBL" id="KDN53090.1"/>
    </source>
</evidence>
<feature type="compositionally biased region" description="Low complexity" evidence="1">
    <location>
        <begin position="216"/>
        <end position="232"/>
    </location>
</feature>
<feature type="region of interest" description="Disordered" evidence="1">
    <location>
        <begin position="398"/>
        <end position="430"/>
    </location>
</feature>
<protein>
    <submittedName>
        <fullName evidence="2">Uncharacterized protein</fullName>
    </submittedName>
</protein>
<feature type="compositionally biased region" description="Polar residues" evidence="1">
    <location>
        <begin position="28"/>
        <end position="38"/>
    </location>
</feature>
<dbReference type="OrthoDB" id="3366661at2759"/>
<feature type="compositionally biased region" description="Polar residues" evidence="1">
    <location>
        <begin position="193"/>
        <end position="207"/>
    </location>
</feature>
<dbReference type="RefSeq" id="XP_013245929.1">
    <property type="nucleotide sequence ID" value="XM_013390475.1"/>
</dbReference>
<dbReference type="STRING" id="1037660.A0A066WR18"/>